<comment type="similarity">
    <text evidence="3 7">Belongs to the IspD/TarI cytidylyltransferase family. IspD subfamily.</text>
</comment>
<gene>
    <name evidence="7" type="primary">ispD</name>
    <name evidence="8" type="ORF">IPF40_10020</name>
</gene>
<name>A0A935CFS6_9MICO</name>
<dbReference type="InterPro" id="IPR034683">
    <property type="entry name" value="IspD/TarI"/>
</dbReference>
<evidence type="ECO:0000313" key="9">
    <source>
        <dbReference type="Proteomes" id="UP000718281"/>
    </source>
</evidence>
<dbReference type="InterPro" id="IPR050088">
    <property type="entry name" value="IspD/TarI_cytidylyltransf_bact"/>
</dbReference>
<evidence type="ECO:0000256" key="3">
    <source>
        <dbReference type="ARBA" id="ARBA00009789"/>
    </source>
</evidence>
<evidence type="ECO:0000256" key="2">
    <source>
        <dbReference type="ARBA" id="ARBA00004787"/>
    </source>
</evidence>
<dbReference type="Pfam" id="PF01128">
    <property type="entry name" value="IspD"/>
    <property type="match status" value="1"/>
</dbReference>
<sequence length="227" mass="23204">MSVGVVIVAAGSGSRLGASVPKAFVLVGGRPLLEYAVRAALSACPAAVVVAAPASHVDEALDLVEPLSREHGIPVQVVPGGAERGDSVLAGVRWLPEACDVVLVHDAARAFTPSEVFERVAAAVTEAVPAVVPVLPVVDTVKVVDAEGFVVSTPDRAALRIVQTPQGFRRDVLLAAHAAHGSLATDDAGLVELLGLRVGTVPGDPAAYKITSPADLAHAERLVDHRG</sequence>
<comment type="catalytic activity">
    <reaction evidence="1 7">
        <text>2-C-methyl-D-erythritol 4-phosphate + CTP + H(+) = 4-CDP-2-C-methyl-D-erythritol + diphosphate</text>
        <dbReference type="Rhea" id="RHEA:13429"/>
        <dbReference type="ChEBI" id="CHEBI:15378"/>
        <dbReference type="ChEBI" id="CHEBI:33019"/>
        <dbReference type="ChEBI" id="CHEBI:37563"/>
        <dbReference type="ChEBI" id="CHEBI:57823"/>
        <dbReference type="ChEBI" id="CHEBI:58262"/>
        <dbReference type="EC" id="2.7.7.60"/>
    </reaction>
</comment>
<keyword evidence="5 7" id="KW-0548">Nucleotidyltransferase</keyword>
<feature type="site" description="Positions MEP for the nucleophilic attack" evidence="7">
    <location>
        <position position="156"/>
    </location>
</feature>
<dbReference type="Proteomes" id="UP000718281">
    <property type="component" value="Unassembled WGS sequence"/>
</dbReference>
<dbReference type="PANTHER" id="PTHR32125:SF4">
    <property type="entry name" value="2-C-METHYL-D-ERYTHRITOL 4-PHOSPHATE CYTIDYLYLTRANSFERASE, CHLOROPLASTIC"/>
    <property type="match status" value="1"/>
</dbReference>
<dbReference type="CDD" id="cd02516">
    <property type="entry name" value="CDP-ME_synthetase"/>
    <property type="match status" value="1"/>
</dbReference>
<feature type="site" description="Transition state stabilizer" evidence="7">
    <location>
        <position position="15"/>
    </location>
</feature>
<keyword evidence="4 7" id="KW-0808">Transferase</keyword>
<dbReference type="EC" id="2.7.7.60" evidence="7"/>
<evidence type="ECO:0000256" key="6">
    <source>
        <dbReference type="ARBA" id="ARBA00023229"/>
    </source>
</evidence>
<organism evidence="8 9">
    <name type="scientific">Candidatus Phosphoribacter hodrii</name>
    <dbReference type="NCBI Taxonomy" id="2953743"/>
    <lineage>
        <taxon>Bacteria</taxon>
        <taxon>Bacillati</taxon>
        <taxon>Actinomycetota</taxon>
        <taxon>Actinomycetes</taxon>
        <taxon>Micrococcales</taxon>
        <taxon>Dermatophilaceae</taxon>
        <taxon>Candidatus Phosphoribacter</taxon>
    </lineage>
</organism>
<protein>
    <recommendedName>
        <fullName evidence="7">2-C-methyl-D-erythritol 4-phosphate cytidylyltransferase</fullName>
        <ecNumber evidence="7">2.7.7.60</ecNumber>
    </recommendedName>
    <alternativeName>
        <fullName evidence="7">4-diphosphocytidyl-2C-methyl-D-erythritol synthase</fullName>
    </alternativeName>
    <alternativeName>
        <fullName evidence="7">MEP cytidylyltransferase</fullName>
        <shortName evidence="7">MCT</shortName>
    </alternativeName>
</protein>
<dbReference type="FunFam" id="3.90.550.10:FF:000003">
    <property type="entry name" value="2-C-methyl-D-erythritol 4-phosphate cytidylyltransferase"/>
    <property type="match status" value="1"/>
</dbReference>
<dbReference type="GO" id="GO:0050518">
    <property type="term" value="F:2-C-methyl-D-erythritol 4-phosphate cytidylyltransferase activity"/>
    <property type="evidence" value="ECO:0007669"/>
    <property type="project" value="UniProtKB-UniRule"/>
</dbReference>
<dbReference type="HAMAP" id="MF_00108">
    <property type="entry name" value="IspD"/>
    <property type="match status" value="1"/>
</dbReference>
<feature type="site" description="Transition state stabilizer" evidence="7">
    <location>
        <position position="22"/>
    </location>
</feature>
<dbReference type="EMBL" id="JADIXZ010000004">
    <property type="protein sequence ID" value="MBK6301356.1"/>
    <property type="molecule type" value="Genomic_DNA"/>
</dbReference>
<comment type="pathway">
    <text evidence="2 7">Isoprenoid biosynthesis; isopentenyl diphosphate biosynthesis via DXP pathway; isopentenyl diphosphate from 1-deoxy-D-xylulose 5-phosphate: step 2/6.</text>
</comment>
<comment type="caution">
    <text evidence="8">The sequence shown here is derived from an EMBL/GenBank/DDBJ whole genome shotgun (WGS) entry which is preliminary data.</text>
</comment>
<accession>A0A935CFS6</accession>
<dbReference type="Gene3D" id="3.90.550.10">
    <property type="entry name" value="Spore Coat Polysaccharide Biosynthesis Protein SpsA, Chain A"/>
    <property type="match status" value="1"/>
</dbReference>
<reference evidence="8 9" key="1">
    <citation type="submission" date="2020-10" db="EMBL/GenBank/DDBJ databases">
        <title>Connecting structure to function with the recovery of over 1000 high-quality activated sludge metagenome-assembled genomes encoding full-length rRNA genes using long-read sequencing.</title>
        <authorList>
            <person name="Singleton C.M."/>
            <person name="Petriglieri F."/>
            <person name="Kristensen J.M."/>
            <person name="Kirkegaard R.H."/>
            <person name="Michaelsen T.Y."/>
            <person name="Andersen M.H."/>
            <person name="Karst S.M."/>
            <person name="Dueholm M.S."/>
            <person name="Nielsen P.H."/>
            <person name="Albertsen M."/>
        </authorList>
    </citation>
    <scope>NUCLEOTIDE SEQUENCE [LARGE SCALE GENOMIC DNA]</scope>
    <source>
        <strain evidence="8">AalE_18-Q3-R2-46_BAT3C.188</strain>
    </source>
</reference>
<dbReference type="PANTHER" id="PTHR32125">
    <property type="entry name" value="2-C-METHYL-D-ERYTHRITOL 4-PHOSPHATE CYTIDYLYLTRANSFERASE, CHLOROPLASTIC"/>
    <property type="match status" value="1"/>
</dbReference>
<comment type="function">
    <text evidence="7">Catalyzes the formation of 4-diphosphocytidyl-2-C-methyl-D-erythritol from CTP and 2-C-methyl-D-erythritol 4-phosphate (MEP).</text>
</comment>
<evidence type="ECO:0000256" key="7">
    <source>
        <dbReference type="HAMAP-Rule" id="MF_00108"/>
    </source>
</evidence>
<dbReference type="InterPro" id="IPR018294">
    <property type="entry name" value="ISPD_synthase_CS"/>
</dbReference>
<proteinExistence type="inferred from homology"/>
<dbReference type="PROSITE" id="PS01295">
    <property type="entry name" value="ISPD"/>
    <property type="match status" value="1"/>
</dbReference>
<evidence type="ECO:0000256" key="4">
    <source>
        <dbReference type="ARBA" id="ARBA00022679"/>
    </source>
</evidence>
<dbReference type="InterPro" id="IPR001228">
    <property type="entry name" value="IspD"/>
</dbReference>
<evidence type="ECO:0000256" key="5">
    <source>
        <dbReference type="ARBA" id="ARBA00022695"/>
    </source>
</evidence>
<dbReference type="NCBIfam" id="TIGR00453">
    <property type="entry name" value="ispD"/>
    <property type="match status" value="1"/>
</dbReference>
<dbReference type="AlphaFoldDB" id="A0A935CFS6"/>
<evidence type="ECO:0000256" key="1">
    <source>
        <dbReference type="ARBA" id="ARBA00001282"/>
    </source>
</evidence>
<evidence type="ECO:0000313" key="8">
    <source>
        <dbReference type="EMBL" id="MBK6301356.1"/>
    </source>
</evidence>
<dbReference type="InterPro" id="IPR029044">
    <property type="entry name" value="Nucleotide-diphossugar_trans"/>
</dbReference>
<keyword evidence="6 7" id="KW-0414">Isoprene biosynthesis</keyword>
<dbReference type="SUPFAM" id="SSF53448">
    <property type="entry name" value="Nucleotide-diphospho-sugar transferases"/>
    <property type="match status" value="1"/>
</dbReference>
<dbReference type="GO" id="GO:0019288">
    <property type="term" value="P:isopentenyl diphosphate biosynthetic process, methylerythritol 4-phosphate pathway"/>
    <property type="evidence" value="ECO:0007669"/>
    <property type="project" value="UniProtKB-UniRule"/>
</dbReference>
<feature type="site" description="Positions MEP for the nucleophilic attack" evidence="7">
    <location>
        <position position="209"/>
    </location>
</feature>